<dbReference type="PANTHER" id="PTHR19211">
    <property type="entry name" value="ATP-BINDING TRANSPORT PROTEIN-RELATED"/>
    <property type="match status" value="1"/>
</dbReference>
<dbReference type="PROSITE" id="PS50893">
    <property type="entry name" value="ABC_TRANSPORTER_2"/>
    <property type="match status" value="1"/>
</dbReference>
<organism evidence="6 7">
    <name type="scientific">Acinetobacter johnsonii</name>
    <dbReference type="NCBI Taxonomy" id="40214"/>
    <lineage>
        <taxon>Bacteria</taxon>
        <taxon>Pseudomonadati</taxon>
        <taxon>Pseudomonadota</taxon>
        <taxon>Gammaproteobacteria</taxon>
        <taxon>Moraxellales</taxon>
        <taxon>Moraxellaceae</taxon>
        <taxon>Acinetobacter</taxon>
    </lineage>
</organism>
<dbReference type="Proteomes" id="UP000196240">
    <property type="component" value="Unassembled WGS sequence"/>
</dbReference>
<evidence type="ECO:0000313" key="6">
    <source>
        <dbReference type="EMBL" id="SJX22133.1"/>
    </source>
</evidence>
<dbReference type="GO" id="GO:0016887">
    <property type="term" value="F:ATP hydrolysis activity"/>
    <property type="evidence" value="ECO:0007669"/>
    <property type="project" value="InterPro"/>
</dbReference>
<evidence type="ECO:0000313" key="7">
    <source>
        <dbReference type="Proteomes" id="UP000196240"/>
    </source>
</evidence>
<feature type="domain" description="ABC transporter" evidence="5">
    <location>
        <begin position="6"/>
        <end position="239"/>
    </location>
</feature>
<dbReference type="AlphaFoldDB" id="A0A1R7QCY9"/>
<evidence type="ECO:0000256" key="1">
    <source>
        <dbReference type="ARBA" id="ARBA00022737"/>
    </source>
</evidence>
<dbReference type="RefSeq" id="WP_087012539.1">
    <property type="nucleotide sequence ID" value="NZ_FUUY01000005.1"/>
</dbReference>
<reference evidence="6 7" key="1">
    <citation type="submission" date="2017-02" db="EMBL/GenBank/DDBJ databases">
        <authorList>
            <person name="Peterson S.W."/>
        </authorList>
    </citation>
    <scope>NUCLEOTIDE SEQUENCE [LARGE SCALE GENOMIC DNA]</scope>
    <source>
        <strain evidence="6">C6</strain>
    </source>
</reference>
<dbReference type="InterPro" id="IPR050611">
    <property type="entry name" value="ABCF"/>
</dbReference>
<dbReference type="SMART" id="SM00382">
    <property type="entry name" value="AAA"/>
    <property type="match status" value="2"/>
</dbReference>
<dbReference type="SUPFAM" id="SSF52540">
    <property type="entry name" value="P-loop containing nucleoside triphosphate hydrolases"/>
    <property type="match status" value="2"/>
</dbReference>
<gene>
    <name evidence="6" type="primary">yheS_1</name>
    <name evidence="6" type="ORF">ACNJC6_01765</name>
</gene>
<protein>
    <submittedName>
        <fullName evidence="6">ABC transporter ATP-binding protein YheS</fullName>
    </submittedName>
</protein>
<feature type="compositionally biased region" description="Basic residues" evidence="4">
    <location>
        <begin position="261"/>
        <end position="270"/>
    </location>
</feature>
<accession>A0A1R7QCY9</accession>
<keyword evidence="3 6" id="KW-0067">ATP-binding</keyword>
<name>A0A1R7QCY9_ACIJO</name>
<dbReference type="PANTHER" id="PTHR19211:SF6">
    <property type="entry name" value="BLL7188 PROTEIN"/>
    <property type="match status" value="1"/>
</dbReference>
<dbReference type="InterPro" id="IPR027417">
    <property type="entry name" value="P-loop_NTPase"/>
</dbReference>
<keyword evidence="1" id="KW-0677">Repeat</keyword>
<dbReference type="EMBL" id="FUUY01000005">
    <property type="protein sequence ID" value="SJX22133.1"/>
    <property type="molecule type" value="Genomic_DNA"/>
</dbReference>
<dbReference type="InterPro" id="IPR003439">
    <property type="entry name" value="ABC_transporter-like_ATP-bd"/>
</dbReference>
<keyword evidence="2" id="KW-0547">Nucleotide-binding</keyword>
<feature type="region of interest" description="Disordered" evidence="4">
    <location>
        <begin position="254"/>
        <end position="276"/>
    </location>
</feature>
<evidence type="ECO:0000256" key="2">
    <source>
        <dbReference type="ARBA" id="ARBA00022741"/>
    </source>
</evidence>
<evidence type="ECO:0000256" key="4">
    <source>
        <dbReference type="SAM" id="MobiDB-lite"/>
    </source>
</evidence>
<feature type="region of interest" description="Disordered" evidence="4">
    <location>
        <begin position="296"/>
        <end position="317"/>
    </location>
</feature>
<evidence type="ECO:0000256" key="3">
    <source>
        <dbReference type="ARBA" id="ARBA00022840"/>
    </source>
</evidence>
<evidence type="ECO:0000259" key="5">
    <source>
        <dbReference type="PROSITE" id="PS50893"/>
    </source>
</evidence>
<feature type="compositionally biased region" description="Basic and acidic residues" evidence="4">
    <location>
        <begin position="303"/>
        <end position="314"/>
    </location>
</feature>
<proteinExistence type="predicted"/>
<dbReference type="InterPro" id="IPR003593">
    <property type="entry name" value="AAA+_ATPase"/>
</dbReference>
<dbReference type="GO" id="GO:0005524">
    <property type="term" value="F:ATP binding"/>
    <property type="evidence" value="ECO:0007669"/>
    <property type="project" value="UniProtKB-KW"/>
</dbReference>
<sequence length="528" mass="59800">MTQQACTVKNLSVQFAHEPLFQHLNFELPAVQCSALIGRNGQGKSILMSLLTQTHMPNYASGEVIWHMPFSYLSQLERLSNCTLAEALNIADLHASFQRIEQSTASFEDYDRVEHAWHQPTEWLKLLDSANLPTDLSSSVSQLSEGQKTKLALCRLFLQTEHYLLLDEPSNHLDHASRTWLSQKILQHPAGCLVISHDRTLLNQISNTYVLNDFGLQHFHCNYTEYQSQAEQQQQALQHNISQEKRELKQLQAQQHEQRMKAQKRQKSGQKLRSSGSQAKILLDFKKERASQTLSGVAQQQLRQKEQAQDELKNKQQQLEQIKSQKFDFHFQPKQTGEILRLKDVVLAALSISPISFALHSGEKIQLRGQNGSGKSTLLRAIQNHSHVQSGDIFKRGASLYLDQNFSLLNPELNAVHNLQLLNPSLSDEECRNQLGQLRIRRDKALLPISLLSGGEQLKVALLCISLAAQPVDLLLLDEPENHLDIDSRQLLALAIRDFTGAVILVSHDDAFVEETQIQSYFALTQTP</sequence>
<dbReference type="Gene3D" id="3.40.50.300">
    <property type="entry name" value="P-loop containing nucleotide triphosphate hydrolases"/>
    <property type="match status" value="2"/>
</dbReference>
<dbReference type="Pfam" id="PF00005">
    <property type="entry name" value="ABC_tran"/>
    <property type="match status" value="2"/>
</dbReference>